<dbReference type="Proteomes" id="UP001150830">
    <property type="component" value="Unassembled WGS sequence"/>
</dbReference>
<gene>
    <name evidence="1" type="ORF">OUO13_11190</name>
</gene>
<name>A0A9X3EFE6_9GAMM</name>
<dbReference type="CDD" id="cd00229">
    <property type="entry name" value="SGNH_hydrolase"/>
    <property type="match status" value="1"/>
</dbReference>
<dbReference type="RefSeq" id="WP_283173966.1">
    <property type="nucleotide sequence ID" value="NZ_JAPNOA010000028.1"/>
</dbReference>
<keyword evidence="1" id="KW-0378">Hydrolase</keyword>
<keyword evidence="2" id="KW-1185">Reference proteome</keyword>
<dbReference type="Gene3D" id="3.40.50.1110">
    <property type="entry name" value="SGNH hydrolase"/>
    <property type="match status" value="1"/>
</dbReference>
<dbReference type="EMBL" id="JAPNOA010000028">
    <property type="protein sequence ID" value="MCY0965755.1"/>
    <property type="molecule type" value="Genomic_DNA"/>
</dbReference>
<accession>A0A9X3EFE6</accession>
<dbReference type="SUPFAM" id="SSF52266">
    <property type="entry name" value="SGNH hydrolase"/>
    <property type="match status" value="1"/>
</dbReference>
<evidence type="ECO:0000313" key="1">
    <source>
        <dbReference type="EMBL" id="MCY0965755.1"/>
    </source>
</evidence>
<protein>
    <submittedName>
        <fullName evidence="1">SGNH/GDSL hydrolase family protein</fullName>
    </submittedName>
</protein>
<dbReference type="AlphaFoldDB" id="A0A9X3EFE6"/>
<dbReference type="InterPro" id="IPR036514">
    <property type="entry name" value="SGNH_hydro_sf"/>
</dbReference>
<comment type="caution">
    <text evidence="1">The sequence shown here is derived from an EMBL/GenBank/DDBJ whole genome shotgun (WGS) entry which is preliminary data.</text>
</comment>
<proteinExistence type="predicted"/>
<evidence type="ECO:0000313" key="2">
    <source>
        <dbReference type="Proteomes" id="UP001150830"/>
    </source>
</evidence>
<organism evidence="1 2">
    <name type="scientific">Parathalassolituus penaei</name>
    <dbReference type="NCBI Taxonomy" id="2997323"/>
    <lineage>
        <taxon>Bacteria</taxon>
        <taxon>Pseudomonadati</taxon>
        <taxon>Pseudomonadota</taxon>
        <taxon>Gammaproteobacteria</taxon>
        <taxon>Oceanospirillales</taxon>
        <taxon>Oceanospirillaceae</taxon>
        <taxon>Parathalassolituus</taxon>
    </lineage>
</organism>
<reference evidence="1" key="1">
    <citation type="submission" date="2022-11" db="EMBL/GenBank/DDBJ databases">
        <title>Parathalassolutuus dongxingensis gen. nov., sp. nov., a novel member of family Oceanospirillaceae isolated from a coastal shrimp pond in Guangxi, China.</title>
        <authorList>
            <person name="Chen H."/>
        </authorList>
    </citation>
    <scope>NUCLEOTIDE SEQUENCE</scope>
    <source>
        <strain evidence="1">G-43</strain>
    </source>
</reference>
<sequence>MELFISTEQALQQLRIGVIGGSNSALKNGYVPLMVKMLEESGVVVDLENHAVGATNSVNGLAVLKNTELAGNVDILLVEYTLNDAASFSRRPQLFGFWAKAYEGMIRIALDKNPDLIIIPIILKMRTREGAGYLCPVYSGSVGLAARYHLQLVDMVAEEAVSGPDPETLYSDEAHYSINSGAPWIASHVSRVILEVLRQRPCQTVTKPVDPTCFSNVKYWADVSALVPECKTRHFINSMVDVNAYVLANKDPVRFRLWGRILALQFVSTPDSPAIRISVGKESYIQNTVRSTFRNKKFPFLLSTIIPVVHTGVDLTSNGSLVSISHTPPDNKDDSSAGLSEATGAFIPSVEPISGPFHLVGILYSGGIQPM</sequence>
<dbReference type="GO" id="GO:0016788">
    <property type="term" value="F:hydrolase activity, acting on ester bonds"/>
    <property type="evidence" value="ECO:0007669"/>
    <property type="project" value="UniProtKB-ARBA"/>
</dbReference>